<feature type="compositionally biased region" description="Polar residues" evidence="2">
    <location>
        <begin position="2313"/>
        <end position="2325"/>
    </location>
</feature>
<dbReference type="Pfam" id="PF05594">
    <property type="entry name" value="Fil_haemagg"/>
    <property type="match status" value="15"/>
</dbReference>
<evidence type="ECO:0000259" key="3">
    <source>
        <dbReference type="SMART" id="SM00912"/>
    </source>
</evidence>
<dbReference type="InterPro" id="IPR008638">
    <property type="entry name" value="FhaB/CdiA-like_TPS"/>
</dbReference>
<feature type="non-terminal residue" evidence="4">
    <location>
        <position position="2700"/>
    </location>
</feature>
<evidence type="ECO:0000256" key="2">
    <source>
        <dbReference type="SAM" id="MobiDB-lite"/>
    </source>
</evidence>
<feature type="domain" description="Filamentous haemagglutinin FhaB/tRNA nuclease CdiA-like TPS" evidence="3">
    <location>
        <begin position="87"/>
        <end position="207"/>
    </location>
</feature>
<dbReference type="Pfam" id="PF13332">
    <property type="entry name" value="Fil_haemagg_2"/>
    <property type="match status" value="3"/>
</dbReference>
<gene>
    <name evidence="4" type="ORF">JEQ07_20640</name>
</gene>
<dbReference type="Gene3D" id="2.160.20.10">
    <property type="entry name" value="Single-stranded right-handed beta-helix, Pectin lyase-like"/>
    <property type="match status" value="1"/>
</dbReference>
<dbReference type="NCBIfam" id="TIGR01901">
    <property type="entry name" value="adhes_NPXG"/>
    <property type="match status" value="1"/>
</dbReference>
<dbReference type="InterPro" id="IPR010069">
    <property type="entry name" value="CdiA_FHA1_rpt"/>
</dbReference>
<dbReference type="Proteomes" id="UP000639004">
    <property type="component" value="Unassembled WGS sequence"/>
</dbReference>
<feature type="region of interest" description="Disordered" evidence="2">
    <location>
        <begin position="2313"/>
        <end position="2333"/>
    </location>
</feature>
<dbReference type="SUPFAM" id="SSF51126">
    <property type="entry name" value="Pectin lyase-like"/>
    <property type="match status" value="2"/>
</dbReference>
<dbReference type="EMBL" id="JAEHSL010000022">
    <property type="protein sequence ID" value="MBI6182794.1"/>
    <property type="molecule type" value="Genomic_DNA"/>
</dbReference>
<feature type="compositionally biased region" description="Polar residues" evidence="2">
    <location>
        <begin position="2521"/>
        <end position="2539"/>
    </location>
</feature>
<name>A0ABS0TWV4_SERPR</name>
<dbReference type="NCBIfam" id="TIGR01731">
    <property type="entry name" value="fil_hemag_20aa"/>
    <property type="match status" value="26"/>
</dbReference>
<feature type="region of interest" description="Disordered" evidence="2">
    <location>
        <begin position="2516"/>
        <end position="2539"/>
    </location>
</feature>
<dbReference type="InterPro" id="IPR011050">
    <property type="entry name" value="Pectin_lyase_fold/virulence"/>
</dbReference>
<keyword evidence="1" id="KW-0800">Toxin</keyword>
<proteinExistence type="predicted"/>
<keyword evidence="5" id="KW-1185">Reference proteome</keyword>
<dbReference type="InterPro" id="IPR012334">
    <property type="entry name" value="Pectin_lyas_fold"/>
</dbReference>
<evidence type="ECO:0000313" key="4">
    <source>
        <dbReference type="EMBL" id="MBI6182794.1"/>
    </source>
</evidence>
<organism evidence="4 5">
    <name type="scientific">Serratia proteamaculans</name>
    <dbReference type="NCBI Taxonomy" id="28151"/>
    <lineage>
        <taxon>Bacteria</taxon>
        <taxon>Pseudomonadati</taxon>
        <taxon>Pseudomonadota</taxon>
        <taxon>Gammaproteobacteria</taxon>
        <taxon>Enterobacterales</taxon>
        <taxon>Yersiniaceae</taxon>
        <taxon>Serratia</taxon>
    </lineage>
</organism>
<evidence type="ECO:0000256" key="1">
    <source>
        <dbReference type="ARBA" id="ARBA00022656"/>
    </source>
</evidence>
<feature type="compositionally biased region" description="Polar residues" evidence="2">
    <location>
        <begin position="2170"/>
        <end position="2180"/>
    </location>
</feature>
<protein>
    <submittedName>
        <fullName evidence="4">Hemagglutinin repeat-containing protein</fullName>
    </submittedName>
</protein>
<dbReference type="RefSeq" id="WP_198642538.1">
    <property type="nucleotide sequence ID" value="NZ_JAEHSL010000022.1"/>
</dbReference>
<dbReference type="Pfam" id="PF05860">
    <property type="entry name" value="TPS"/>
    <property type="match status" value="1"/>
</dbReference>
<sequence>MNKNLYRIVFNKARGMLMVVADIARSGRAGSARSPGLGQTLSQCIGKISAVSFSLLIALGAIQPVQAAIIADGNAPGGQQPTIVNSANGTPQVNIQTPSAGGVSRNTYSQFDVDKQGAILNNSHKMTQTQQGGWVDGNPWLAKGEAKVILNEVNSRDPSRLNGYIEVAGQRAQVVIANPSGITCNGCGFINANRATLTTGQAQMNNGNLTGFNVERGEVVVEGAGMDSSRQDYTEIIARSTKINAGLWANDLKVTTGRNKVDVAHQQIDKQSDDPATRPQLAVDVAKLGGMYAGKIRMIGTETGVGVRNAGNIGAQAGSVVVTADGRIENSGKISSGGDTQLASKGGVSNSGSVFAAGNAGVNSDGEVQNSGSIAARNYVRVQAASLSSGKGSTLAAGVQQDGKLGGSGELALTTSGKLTAQGQNLAAGDLRANGQGADFSGSRTAATHVTLDAGQGDLTTANAQVEATQQLTASGKRLNNDGGKLAANKLALNAHELSNRKGEITQLGGDDLTLSPQAKLDNAGGRIASNGNGLTLNAGSIDNQSGEIVHAGKGALTVNTARLQGDGGKLLSNGQLSMLGGDYVLDSGTTSAQQITLDADSLSNRNGQLVQSGNGEMRLNTRQGIDNQGGQLAANGNVTLNAAQLNNQNGKVIAAQDGSLKAQVSGALDNRQGQLAASQHTRLQADKLDNRKGLVSAATGSAEVAAQQALDNGSGRIEAKQGLQLSGAGLENQAGQVVGGELALALGKGALNNQLGTIAATGDLRLNSGALTNDGGLLQSAGNMSMDTQGAALSNRQSGETGGILSQGTLTIHSGALDNTQGMLVGGGTTDLFTGRLDNSKGTLVGKQQLNINSLALTNDGGLLQAGGDATLNTQGQALTNRDSGKNGGISSLGKLTIDSGAVDNQSGFIASSGDLQLHGAQLDNRQGTLASEKHLSAAVNTLNNQGGAIKSGQDMVLNAKELLDNSNLGVIGAGKKLQLDSDHLVNNQGTLVSADAAKINFGLLDNQGGQLAAQTVLELHGNSLNNNDGGLIQSGDRLELAVDRLTNNHSGDKGGITSQGAMNLTTGVFDNGQGVMIAGKSLKLDAEALLNGGGKLVAQQALELNTTGSLSNQGGLVQSGADMQIDTHGQLLDNQNGTLHSLGQLQLSSGGLNNQGGTLGAKGDFTLAALKLDNSNGGRIIGEKAVTLTSDGLDNRNGQIQAVGNLLLDSAQGIIDNTLGLIRSGASVMLKALQFTNDSTQTENQGLEGQSVVLNTGTLSNRGGNILANQQLTITNAGQLDNSGGQLAASGNLQLQGAALNLLNTAGTLKAGKLLDINATAIGGDGQLLSLGDINLISAQGINNSGEMIANGNFNFTTPGDVTNSGKLLAGSKLDLHANNLFNSASGEINAGQDWLTVNGTLTNYGLIDGKHTLLTANTLTNIGTGRIYGDAIGVQTVTFNNLAENGTAATLAGRERVDIGTQTLNNYGHGLIYSGGDMAIGGQLDANYLASGQAGTLNNHSSTIESAGNMALSAGQINNVNDHFSTELVTVSSDKLTEYQLSGSDKRYQPDEIRITHNEVNYLNTPDGRKDNYNQFDFNRTVQETQIKESDPAKIIAGGDMAINAGHLLNDKSQVVAGGTLAINAGSVDNVAVAGQRLTTDVGEVINYYRIKKKGKDKQGHNATAYTPPTTIQTIALKPSQLIDHGQVAGNPIAITPLTPQGTDATIGAAGGVNAVVTGSDISAGMQSIGSGAIPVIQAVALQPGQQFEVANKVNSQQGDAVDSVVRIVGPDTRLPDNSLFKTNPAPGGQYLVETDPRFTNQKAWLGSDYMIAKATNNQDNVLKRLGDGYYEQRLIREQVINLTGQRYLDGYNNDEEQFKALMDQGLTFSQQYNLKVGVALTPEQMGLLTKDIVWLVNAKVTLPDGSQQNVLVPQVYARMQPGDLDGSGALIAGRNVNLNLGEGLFNSGHIAGREVVKLSAANITNVAGNIQGADVGLIARTDINNIGGVIQGNNSLLASAGRDINAISTTRTAQSVNGANSFERTNIDSVAGMYVQGADGKLMLQAGRDIKLDAAQVVNSGENGQTVLNAGRDLNLNTVTTASRDNLIWNGDNSLKQGNSQQVGSEVVGKGAVTLNAGNDLNARAATVSAGEALNLNAGHDINILNGENTRDLDERHKVTGGNGLMSKTTTTTRDSFDRQTVQGSTLSGDSINVLAGNDLRVQGSSVAGTQDVKLLAGNDLTVTGAAESNRELHLKQEKKSGLMSSGGIGISYGTESLKTTDTAQGLTNQGSTLGSVNGNLTLGAGNNLAVTGSELVAGKDMALSGKNVSVTQAQDQNSQTHKVEQKKSGLTLALSGTVGSALNTAVETSQQAKSTDDSRLAALQGTKAALSGVQAVQAARLAEAQGADPANNNMVGISISYGTQSSTSTQNSGQSTAQGSSLTAGNNLSITASGNGVKGQDGDITVQGSQLQAGKDVTLNANRDVNLLSAANTQYLDGKNESQGGTLGVGIGVGSGGIGLSVSASVNKGKGFDKGNGTSHTETTVNAGNQVNITSGRDTNLIGAQVTGESVKADVGRNLLLESQQDSDRYDSKQQNASAGGSFTFGSMTGSGSISLSKDKMHSNYDSVQEQTGIFAGKGGFDLTVGEHTQLNGAVIGSTATADKNKLDTGTLGFKDIHNQADFEVEHQSVGISSGGSIGSQFAGNMANGLLVGAS</sequence>
<accession>A0ABS0TWV4</accession>
<comment type="caution">
    <text evidence="4">The sequence shown here is derived from an EMBL/GenBank/DDBJ whole genome shotgun (WGS) entry which is preliminary data.</text>
</comment>
<feature type="region of interest" description="Disordered" evidence="2">
    <location>
        <begin position="2568"/>
        <end position="2589"/>
    </location>
</feature>
<dbReference type="Pfam" id="PF13018">
    <property type="entry name" value="ESPR"/>
    <property type="match status" value="1"/>
</dbReference>
<reference evidence="4 5" key="1">
    <citation type="submission" date="2020-12" db="EMBL/GenBank/DDBJ databases">
        <title>Enhanced detection system for hospital associated transmission using whole genome sequencing surveillance.</title>
        <authorList>
            <person name="Harrison L.H."/>
            <person name="Van Tyne D."/>
            <person name="Marsh J.W."/>
            <person name="Griffith M.P."/>
            <person name="Snyder D.J."/>
            <person name="Cooper V.S."/>
            <person name="Mustapha M."/>
        </authorList>
    </citation>
    <scope>NUCLEOTIDE SEQUENCE [LARGE SCALE GENOMIC DNA]</scope>
    <source>
        <strain evidence="4 5">SER00238</strain>
    </source>
</reference>
<dbReference type="InterPro" id="IPR008619">
    <property type="entry name" value="Filamentous_hemagglutn_rpt"/>
</dbReference>
<dbReference type="SMART" id="SM00912">
    <property type="entry name" value="Haemagg_act"/>
    <property type="match status" value="1"/>
</dbReference>
<dbReference type="InterPro" id="IPR025157">
    <property type="entry name" value="Hemagglutinin_rpt"/>
</dbReference>
<dbReference type="InterPro" id="IPR024973">
    <property type="entry name" value="ESPR"/>
</dbReference>
<feature type="region of interest" description="Disordered" evidence="2">
    <location>
        <begin position="2160"/>
        <end position="2180"/>
    </location>
</feature>
<evidence type="ECO:0000313" key="5">
    <source>
        <dbReference type="Proteomes" id="UP000639004"/>
    </source>
</evidence>